<comment type="caution">
    <text evidence="1">The sequence shown here is derived from an EMBL/GenBank/DDBJ whole genome shotgun (WGS) entry which is preliminary data.</text>
</comment>
<dbReference type="EMBL" id="CAJVPT010020033">
    <property type="protein sequence ID" value="CAG8645403.1"/>
    <property type="molecule type" value="Genomic_DNA"/>
</dbReference>
<keyword evidence="2" id="KW-1185">Reference proteome</keyword>
<evidence type="ECO:0000313" key="1">
    <source>
        <dbReference type="EMBL" id="CAG8645403.1"/>
    </source>
</evidence>
<sequence>MTLYVPLSGTDVLPSSPATLKATKNHKKQLERTAQTIAKAKRIVVVSGAGVSVQAGISDFRSSTGLFKQLKKAHAKDYPALSSGRELFDASTVFHSETTASLFYKMIARLSQLASQAEPTPFHHLLKSLDERGQLLRCYTQNIDCIEEKAGLSFGVPELLTTPRRSPKKPKSMTTAASSSSSSLPTKQPTNHSQDSIVETATTTSSQSHSLEPDSQSQSHSPSPAPGTPDVIKAMANGGGGRSTPPVGDTTPRCIPLHGTLKLLRCLTCGAQRDLSSIVSTFEDGSIPWCVQCTEFEHTRQLVGKRLRGVGVMRPSVVLYNEDHPEGDRVGLVVKKDLTGGRTKRAPPDLLVVVGTSLKVPGTKRIVKEFSKAARNFPMPAKEWESTFDVWIQGDLQEFVGLVNRESASAPSSSSSMRQSAGEKRKRDPAEEGGTEGEQQQQQQQRARAGLRRLRSMSISGLLSTSPIRPTTRSVSSTAHTSREENDDVEMELDEAMAKTSITPPSSNKRGRWVPVIEKTKGMGSDSTSAASVAPTVSPLRAPEFTPFAMAVVPKVEPSERDEASLAVRRESIPLNANRQWQQGQGGSRPTSGGHDRSA</sequence>
<gene>
    <name evidence="1" type="ORF">ACOLOM_LOCUS8078</name>
</gene>
<feature type="non-terminal residue" evidence="1">
    <location>
        <position position="599"/>
    </location>
</feature>
<dbReference type="Proteomes" id="UP000789525">
    <property type="component" value="Unassembled WGS sequence"/>
</dbReference>
<accession>A0ACA9NDS4</accession>
<proteinExistence type="predicted"/>
<protein>
    <submittedName>
        <fullName evidence="1">13709_t:CDS:1</fullName>
    </submittedName>
</protein>
<organism evidence="1 2">
    <name type="scientific">Acaulospora colombiana</name>
    <dbReference type="NCBI Taxonomy" id="27376"/>
    <lineage>
        <taxon>Eukaryota</taxon>
        <taxon>Fungi</taxon>
        <taxon>Fungi incertae sedis</taxon>
        <taxon>Mucoromycota</taxon>
        <taxon>Glomeromycotina</taxon>
        <taxon>Glomeromycetes</taxon>
        <taxon>Diversisporales</taxon>
        <taxon>Acaulosporaceae</taxon>
        <taxon>Acaulospora</taxon>
    </lineage>
</organism>
<evidence type="ECO:0000313" key="2">
    <source>
        <dbReference type="Proteomes" id="UP000789525"/>
    </source>
</evidence>
<reference evidence="1" key="1">
    <citation type="submission" date="2021-06" db="EMBL/GenBank/DDBJ databases">
        <authorList>
            <person name="Kallberg Y."/>
            <person name="Tangrot J."/>
            <person name="Rosling A."/>
        </authorList>
    </citation>
    <scope>NUCLEOTIDE SEQUENCE</scope>
    <source>
        <strain evidence="1">CL356</strain>
    </source>
</reference>
<name>A0ACA9NDS4_9GLOM</name>